<name>A0ABW0FP76_9CAUL</name>
<dbReference type="EMBL" id="JBHSLF010000014">
    <property type="protein sequence ID" value="MFC5343575.1"/>
    <property type="molecule type" value="Genomic_DNA"/>
</dbReference>
<dbReference type="RefSeq" id="WP_374035910.1">
    <property type="nucleotide sequence ID" value="NZ_CP169082.1"/>
</dbReference>
<organism evidence="1 2">
    <name type="scientific">Brevundimonas staleyi</name>
    <dbReference type="NCBI Taxonomy" id="74326"/>
    <lineage>
        <taxon>Bacteria</taxon>
        <taxon>Pseudomonadati</taxon>
        <taxon>Pseudomonadota</taxon>
        <taxon>Alphaproteobacteria</taxon>
        <taxon>Caulobacterales</taxon>
        <taxon>Caulobacteraceae</taxon>
        <taxon>Brevundimonas</taxon>
    </lineage>
</organism>
<comment type="caution">
    <text evidence="1">The sequence shown here is derived from an EMBL/GenBank/DDBJ whole genome shotgun (WGS) entry which is preliminary data.</text>
</comment>
<sequence>MFELTDRDYASYALPDIDLEAQLLAVRSLLSRNRTADEALIEEISRLGKQAQAATGPNSWHLVDHHVDLLHGSVYHDAANSMSAVGMLAPMIESVFVGLFRSIGRQGWPLNSHKRSKRAGEGHEAFWNPQIYFPKPPETHRTDLTLGIPQLVEATGMEAAMAPDYKAVLKALFVYRNRMFHNGFEWPKATRAEFASLIETEGWPDDWFSRATSGGEPWVFYMSELLIERCFEVLDKALDGAGRHIRELSRELGWKEEVIKTAPETKTE</sequence>
<protein>
    <submittedName>
        <fullName evidence="1">Uncharacterized protein</fullName>
    </submittedName>
</protein>
<keyword evidence="2" id="KW-1185">Reference proteome</keyword>
<accession>A0ABW0FP76</accession>
<evidence type="ECO:0000313" key="2">
    <source>
        <dbReference type="Proteomes" id="UP001596152"/>
    </source>
</evidence>
<reference evidence="2" key="1">
    <citation type="journal article" date="2019" name="Int. J. Syst. Evol. Microbiol.">
        <title>The Global Catalogue of Microorganisms (GCM) 10K type strain sequencing project: providing services to taxonomists for standard genome sequencing and annotation.</title>
        <authorList>
            <consortium name="The Broad Institute Genomics Platform"/>
            <consortium name="The Broad Institute Genome Sequencing Center for Infectious Disease"/>
            <person name="Wu L."/>
            <person name="Ma J."/>
        </authorList>
    </citation>
    <scope>NUCLEOTIDE SEQUENCE [LARGE SCALE GENOMIC DNA]</scope>
    <source>
        <strain evidence="2">JCM 12125</strain>
    </source>
</reference>
<evidence type="ECO:0000313" key="1">
    <source>
        <dbReference type="EMBL" id="MFC5343575.1"/>
    </source>
</evidence>
<gene>
    <name evidence="1" type="ORF">ACFPIE_06595</name>
</gene>
<proteinExistence type="predicted"/>
<dbReference type="Proteomes" id="UP001596152">
    <property type="component" value="Unassembled WGS sequence"/>
</dbReference>